<organism evidence="3 4">
    <name type="scientific">Bombyx mori</name>
    <name type="common">Silk moth</name>
    <dbReference type="NCBI Taxonomy" id="7091"/>
    <lineage>
        <taxon>Eukaryota</taxon>
        <taxon>Metazoa</taxon>
        <taxon>Ecdysozoa</taxon>
        <taxon>Arthropoda</taxon>
        <taxon>Hexapoda</taxon>
        <taxon>Insecta</taxon>
        <taxon>Pterygota</taxon>
        <taxon>Neoptera</taxon>
        <taxon>Endopterygota</taxon>
        <taxon>Lepidoptera</taxon>
        <taxon>Glossata</taxon>
        <taxon>Ditrysia</taxon>
        <taxon>Bombycoidea</taxon>
        <taxon>Bombycidae</taxon>
        <taxon>Bombycinae</taxon>
        <taxon>Bombyx</taxon>
    </lineage>
</organism>
<evidence type="ECO:0008006" key="5">
    <source>
        <dbReference type="Google" id="ProtNLM"/>
    </source>
</evidence>
<sequence>MSLQGLPPLPKSLSGFAEDDPDTPDPPDTSNEKPPTDLDSQLVYLKKEMASLRQLDLSLLSELWSLSEAMASWRRQLERAPRLRPAPPPPPPIHYLRT</sequence>
<feature type="region of interest" description="Disordered" evidence="2">
    <location>
        <begin position="1"/>
        <end position="39"/>
    </location>
</feature>
<gene>
    <name evidence="3" type="primary">692923</name>
</gene>
<comment type="similarity">
    <text evidence="1">Belongs to the FAM89 family.</text>
</comment>
<dbReference type="EnsemblMetazoa" id="XM_012690888.2">
    <property type="protein sequence ID" value="XP_012546342.1"/>
    <property type="gene ID" value="LOC692923"/>
</dbReference>
<reference evidence="4" key="1">
    <citation type="journal article" date="2008" name="Insect Biochem. Mol. Biol.">
        <title>The genome of a lepidopteran model insect, the silkworm Bombyx mori.</title>
        <authorList>
            <consortium name="International Silkworm Genome Consortium"/>
        </authorList>
    </citation>
    <scope>NUCLEOTIDE SEQUENCE [LARGE SCALE GENOMIC DNA]</scope>
    <source>
        <strain evidence="4">p50T</strain>
    </source>
</reference>
<evidence type="ECO:0000256" key="1">
    <source>
        <dbReference type="ARBA" id="ARBA00038125"/>
    </source>
</evidence>
<keyword evidence="4" id="KW-1185">Reference proteome</keyword>
<proteinExistence type="inferred from homology"/>
<name>A0A8R2G9Q2_BOMMO</name>
<dbReference type="AlphaFoldDB" id="A0A8R2G9Q2"/>
<evidence type="ECO:0000313" key="4">
    <source>
        <dbReference type="Proteomes" id="UP000005204"/>
    </source>
</evidence>
<dbReference type="PANTHER" id="PTHR46949:SF1">
    <property type="entry name" value="AT07979P2"/>
    <property type="match status" value="1"/>
</dbReference>
<feature type="compositionally biased region" description="Pro residues" evidence="2">
    <location>
        <begin position="84"/>
        <end position="98"/>
    </location>
</feature>
<protein>
    <recommendedName>
        <fullName evidence="5">Protein FAM89A</fullName>
    </recommendedName>
</protein>
<accession>A0A8R2G9Q2</accession>
<dbReference type="PANTHER" id="PTHR46949">
    <property type="entry name" value="LEUCINE REPEAT ADAPTER PROTEIN 25"/>
    <property type="match status" value="1"/>
</dbReference>
<dbReference type="Proteomes" id="UP000005204">
    <property type="component" value="Unassembled WGS sequence"/>
</dbReference>
<feature type="region of interest" description="Disordered" evidence="2">
    <location>
        <begin position="78"/>
        <end position="98"/>
    </location>
</feature>
<evidence type="ECO:0000313" key="3">
    <source>
        <dbReference type="EnsemblMetazoa" id="XP_012546342.1"/>
    </source>
</evidence>
<evidence type="ECO:0000256" key="2">
    <source>
        <dbReference type="SAM" id="MobiDB-lite"/>
    </source>
</evidence>
<reference evidence="3" key="2">
    <citation type="submission" date="2022-06" db="UniProtKB">
        <authorList>
            <consortium name="EnsemblMetazoa"/>
        </authorList>
    </citation>
    <scope>IDENTIFICATION</scope>
    <source>
        <strain evidence="3">p50T (Dazao)</strain>
    </source>
</reference>